<evidence type="ECO:0000256" key="2">
    <source>
        <dbReference type="ARBA" id="ARBA00001460"/>
    </source>
</evidence>
<organism evidence="16 17">
    <name type="scientific">Raineyella antarctica</name>
    <dbReference type="NCBI Taxonomy" id="1577474"/>
    <lineage>
        <taxon>Bacteria</taxon>
        <taxon>Bacillati</taxon>
        <taxon>Actinomycetota</taxon>
        <taxon>Actinomycetes</taxon>
        <taxon>Propionibacteriales</taxon>
        <taxon>Propionibacteriaceae</taxon>
        <taxon>Raineyella</taxon>
    </lineage>
</organism>
<feature type="binding site" evidence="14">
    <location>
        <position position="95"/>
    </location>
    <ligand>
        <name>Mg(2+)</name>
        <dbReference type="ChEBI" id="CHEBI:18420"/>
    </ligand>
</feature>
<dbReference type="GO" id="GO:0004636">
    <property type="term" value="F:phosphoribosyl-ATP diphosphatase activity"/>
    <property type="evidence" value="ECO:0007669"/>
    <property type="project" value="UniProtKB-EC"/>
</dbReference>
<dbReference type="EMBL" id="FMYF01000005">
    <property type="protein sequence ID" value="SDB85330.1"/>
    <property type="molecule type" value="Genomic_DNA"/>
</dbReference>
<dbReference type="InterPro" id="IPR026660">
    <property type="entry name" value="PRA-CH"/>
</dbReference>
<dbReference type="SUPFAM" id="SSF141734">
    <property type="entry name" value="HisI-like"/>
    <property type="match status" value="1"/>
</dbReference>
<dbReference type="PANTHER" id="PTHR42945:SF11">
    <property type="entry name" value="PHOSPHORIBOSYL-AMP CYCLOHYDROLASE"/>
    <property type="match status" value="1"/>
</dbReference>
<evidence type="ECO:0000256" key="10">
    <source>
        <dbReference type="ARBA" id="ARBA00022801"/>
    </source>
</evidence>
<keyword evidence="10 14" id="KW-0378">Hydrolase</keyword>
<feature type="binding site" evidence="14">
    <location>
        <position position="91"/>
    </location>
    <ligand>
        <name>Mg(2+)</name>
        <dbReference type="ChEBI" id="CHEBI:18420"/>
    </ligand>
</feature>
<dbReference type="InterPro" id="IPR038019">
    <property type="entry name" value="PRib_AMP_CycHydrolase_sf"/>
</dbReference>
<dbReference type="FunFam" id="3.10.20.810:FF:000001">
    <property type="entry name" value="Histidine biosynthesis bifunctional protein HisIE"/>
    <property type="match status" value="1"/>
</dbReference>
<keyword evidence="7 14" id="KW-0963">Cytoplasm</keyword>
<feature type="binding site" evidence="14">
    <location>
        <position position="92"/>
    </location>
    <ligand>
        <name>Zn(2+)</name>
        <dbReference type="ChEBI" id="CHEBI:29105"/>
        <note>ligand shared between dimeric partners</note>
    </ligand>
</feature>
<dbReference type="GO" id="GO:0000105">
    <property type="term" value="P:L-histidine biosynthetic process"/>
    <property type="evidence" value="ECO:0007669"/>
    <property type="project" value="UniProtKB-UniRule"/>
</dbReference>
<evidence type="ECO:0000256" key="7">
    <source>
        <dbReference type="ARBA" id="ARBA00022490"/>
    </source>
</evidence>
<evidence type="ECO:0000256" key="3">
    <source>
        <dbReference type="ARBA" id="ARBA00005169"/>
    </source>
</evidence>
<dbReference type="Proteomes" id="UP000199086">
    <property type="component" value="Unassembled WGS sequence"/>
</dbReference>
<evidence type="ECO:0000256" key="9">
    <source>
        <dbReference type="ARBA" id="ARBA00022723"/>
    </source>
</evidence>
<evidence type="ECO:0000256" key="1">
    <source>
        <dbReference type="ARBA" id="ARBA00000024"/>
    </source>
</evidence>
<dbReference type="Gene3D" id="3.10.20.810">
    <property type="entry name" value="Phosphoribosyl-AMP cyclohydrolase"/>
    <property type="match status" value="1"/>
</dbReference>
<feature type="binding site" evidence="14">
    <location>
        <position position="115"/>
    </location>
    <ligand>
        <name>Zn(2+)</name>
        <dbReference type="ChEBI" id="CHEBI:29105"/>
        <note>ligand shared between dimeric partners</note>
    </ligand>
</feature>
<keyword evidence="9 14" id="KW-0479">Metal-binding</keyword>
<feature type="binding site" evidence="14">
    <location>
        <position position="108"/>
    </location>
    <ligand>
        <name>Zn(2+)</name>
        <dbReference type="ChEBI" id="CHEBI:29105"/>
        <note>ligand shared between dimeric partners</note>
    </ligand>
</feature>
<dbReference type="OrthoDB" id="9795769at2"/>
<keyword evidence="8 14" id="KW-0028">Amino-acid biosynthesis</keyword>
<comment type="pathway">
    <text evidence="4">Amino-acid biosynthesis; L-histidine biosynthesis; L-histidine from 5-phospho-alpha-D-ribose 1-diphosphate: step 2/9.</text>
</comment>
<comment type="cofactor">
    <cofactor evidence="14">
        <name>Zn(2+)</name>
        <dbReference type="ChEBI" id="CHEBI:29105"/>
    </cofactor>
    <text evidence="14">Binds 1 zinc ion per subunit.</text>
</comment>
<dbReference type="InterPro" id="IPR002496">
    <property type="entry name" value="PRib_AMP_CycHydrolase_dom"/>
</dbReference>
<dbReference type="Pfam" id="PF01502">
    <property type="entry name" value="PRA-CH"/>
    <property type="match status" value="1"/>
</dbReference>
<evidence type="ECO:0000313" key="17">
    <source>
        <dbReference type="Proteomes" id="UP000199086"/>
    </source>
</evidence>
<sequence length="134" mass="14530">MTEQDRPVPTPATLDADIAALLKRTPDGLVPAIAQDATTGRVLMMAWMNDEALALTLATGRGTYWSRSRSRMWVKGEESGHQQWVRRVELDCDGDALLLQVDQVGPACHLGTTSCFDTHLLPLAGADGTGGERR</sequence>
<evidence type="ECO:0000256" key="8">
    <source>
        <dbReference type="ARBA" id="ARBA00022605"/>
    </source>
</evidence>
<evidence type="ECO:0000256" key="11">
    <source>
        <dbReference type="ARBA" id="ARBA00022833"/>
    </source>
</evidence>
<proteinExistence type="inferred from homology"/>
<evidence type="ECO:0000256" key="14">
    <source>
        <dbReference type="HAMAP-Rule" id="MF_01021"/>
    </source>
</evidence>
<evidence type="ECO:0000256" key="12">
    <source>
        <dbReference type="ARBA" id="ARBA00022842"/>
    </source>
</evidence>
<dbReference type="STRING" id="1577474.GA0111570_10544"/>
<dbReference type="UniPathway" id="UPA00031">
    <property type="reaction ID" value="UER00008"/>
</dbReference>
<dbReference type="GO" id="GO:0005737">
    <property type="term" value="C:cytoplasm"/>
    <property type="evidence" value="ECO:0007669"/>
    <property type="project" value="UniProtKB-SubCell"/>
</dbReference>
<comment type="pathway">
    <text evidence="3 14">Amino-acid biosynthesis; L-histidine biosynthesis; L-histidine from 5-phospho-alpha-D-ribose 1-diphosphate: step 3/9.</text>
</comment>
<protein>
    <recommendedName>
        <fullName evidence="14">Phosphoribosyl-AMP cyclohydrolase</fullName>
        <shortName evidence="14">PRA-CH</shortName>
        <ecNumber evidence="14">3.5.4.19</ecNumber>
    </recommendedName>
</protein>
<feature type="binding site" evidence="14">
    <location>
        <position position="93"/>
    </location>
    <ligand>
        <name>Mg(2+)</name>
        <dbReference type="ChEBI" id="CHEBI:18420"/>
    </ligand>
</feature>
<feature type="domain" description="Phosphoribosyl-AMP cyclohydrolase" evidence="15">
    <location>
        <begin position="44"/>
        <end position="116"/>
    </location>
</feature>
<dbReference type="EC" id="3.5.4.19" evidence="14"/>
<dbReference type="HAMAP" id="MF_01021">
    <property type="entry name" value="HisI"/>
    <property type="match status" value="1"/>
</dbReference>
<evidence type="ECO:0000256" key="4">
    <source>
        <dbReference type="ARBA" id="ARBA00005204"/>
    </source>
</evidence>
<comment type="similarity">
    <text evidence="14">Belongs to the PRA-CH family.</text>
</comment>
<evidence type="ECO:0000256" key="5">
    <source>
        <dbReference type="ARBA" id="ARBA00007731"/>
    </source>
</evidence>
<comment type="catalytic activity">
    <reaction evidence="1 14">
        <text>1-(5-phospho-beta-D-ribosyl)-5'-AMP + H2O = 1-(5-phospho-beta-D-ribosyl)-5-[(5-phospho-beta-D-ribosylamino)methylideneamino]imidazole-4-carboxamide</text>
        <dbReference type="Rhea" id="RHEA:20049"/>
        <dbReference type="ChEBI" id="CHEBI:15377"/>
        <dbReference type="ChEBI" id="CHEBI:58435"/>
        <dbReference type="ChEBI" id="CHEBI:59457"/>
        <dbReference type="EC" id="3.5.4.19"/>
    </reaction>
</comment>
<dbReference type="GO" id="GO:0008270">
    <property type="term" value="F:zinc ion binding"/>
    <property type="evidence" value="ECO:0007669"/>
    <property type="project" value="UniProtKB-UniRule"/>
</dbReference>
<comment type="similarity">
    <text evidence="5">In the C-terminal section; belongs to the PRA-PH family.</text>
</comment>
<evidence type="ECO:0000256" key="13">
    <source>
        <dbReference type="ARBA" id="ARBA00023102"/>
    </source>
</evidence>
<comment type="cofactor">
    <cofactor evidence="14">
        <name>Mg(2+)</name>
        <dbReference type="ChEBI" id="CHEBI:18420"/>
    </cofactor>
    <text evidence="14">Binds 1 Mg(2+) ion per subunit.</text>
</comment>
<comment type="function">
    <text evidence="14">Catalyzes the hydrolysis of the adenine ring of phosphoribosyl-AMP.</text>
</comment>
<comment type="subcellular location">
    <subcellularLocation>
        <location evidence="14">Cytoplasm</location>
    </subcellularLocation>
</comment>
<dbReference type="NCBIfam" id="NF000768">
    <property type="entry name" value="PRK00051.1"/>
    <property type="match status" value="1"/>
</dbReference>
<evidence type="ECO:0000256" key="6">
    <source>
        <dbReference type="ARBA" id="ARBA00008299"/>
    </source>
</evidence>
<name>A0A1G6GTI1_9ACTN</name>
<keyword evidence="17" id="KW-1185">Reference proteome</keyword>
<keyword evidence="11 14" id="KW-0862">Zinc</keyword>
<keyword evidence="12 14" id="KW-0460">Magnesium</keyword>
<dbReference type="RefSeq" id="WP_092609406.1">
    <property type="nucleotide sequence ID" value="NZ_FMYF01000005.1"/>
</dbReference>
<evidence type="ECO:0000259" key="15">
    <source>
        <dbReference type="Pfam" id="PF01502"/>
    </source>
</evidence>
<dbReference type="GO" id="GO:0000287">
    <property type="term" value="F:magnesium ion binding"/>
    <property type="evidence" value="ECO:0007669"/>
    <property type="project" value="UniProtKB-UniRule"/>
</dbReference>
<accession>A0A1G6GTI1</accession>
<reference evidence="16 17" key="1">
    <citation type="submission" date="2016-06" db="EMBL/GenBank/DDBJ databases">
        <authorList>
            <person name="Olsen C.W."/>
            <person name="Carey S."/>
            <person name="Hinshaw L."/>
            <person name="Karasin A.I."/>
        </authorList>
    </citation>
    <scope>NUCLEOTIDE SEQUENCE [LARGE SCALE GENOMIC DNA]</scope>
    <source>
        <strain evidence="16 17">LZ-22</strain>
    </source>
</reference>
<dbReference type="GO" id="GO:0004635">
    <property type="term" value="F:phosphoribosyl-AMP cyclohydrolase activity"/>
    <property type="evidence" value="ECO:0007669"/>
    <property type="project" value="UniProtKB-UniRule"/>
</dbReference>
<evidence type="ECO:0000313" key="16">
    <source>
        <dbReference type="EMBL" id="SDB85330.1"/>
    </source>
</evidence>
<comment type="similarity">
    <text evidence="6">In the N-terminal section; belongs to the PRA-CH family.</text>
</comment>
<keyword evidence="13 14" id="KW-0368">Histidine biosynthesis</keyword>
<dbReference type="PANTHER" id="PTHR42945">
    <property type="entry name" value="HISTIDINE BIOSYNTHESIS BIFUNCTIONAL PROTEIN"/>
    <property type="match status" value="1"/>
</dbReference>
<comment type="subunit">
    <text evidence="14">Homodimer.</text>
</comment>
<comment type="catalytic activity">
    <reaction evidence="2">
        <text>1-(5-phospho-beta-D-ribosyl)-ATP + H2O = 1-(5-phospho-beta-D-ribosyl)-5'-AMP + diphosphate + H(+)</text>
        <dbReference type="Rhea" id="RHEA:22828"/>
        <dbReference type="ChEBI" id="CHEBI:15377"/>
        <dbReference type="ChEBI" id="CHEBI:15378"/>
        <dbReference type="ChEBI" id="CHEBI:33019"/>
        <dbReference type="ChEBI" id="CHEBI:59457"/>
        <dbReference type="ChEBI" id="CHEBI:73183"/>
        <dbReference type="EC" id="3.6.1.31"/>
    </reaction>
</comment>
<gene>
    <name evidence="14" type="primary">hisI</name>
    <name evidence="16" type="ORF">GA0111570_10544</name>
</gene>
<dbReference type="AlphaFoldDB" id="A0A1G6GTI1"/>